<dbReference type="Pfam" id="PF08695">
    <property type="entry name" value="Coa1"/>
    <property type="match status" value="1"/>
</dbReference>
<protein>
    <submittedName>
        <fullName evidence="1">Uncharacterized protein</fullName>
    </submittedName>
</protein>
<dbReference type="InterPro" id="IPR014807">
    <property type="entry name" value="Coa1"/>
</dbReference>
<sequence length="170" mass="18757">MSDERPLALNGISVLRRGFQLGVAGVTLATLASAVDDLVLYYSCEREAMAVVEKHPRLLEELGDHLTPRTWWNASVSTSNGGNTVNAYFVVDGSKASSDIYVKAVRFSGSEMLPNLVYNIFGEGRWQVLYLDAMLPDKISGSRLPIRVDLLAKNTAEETRQLGTEEAKHR</sequence>
<reference evidence="1 2" key="1">
    <citation type="journal article" date="2015" name="Genome Biol. Evol.">
        <title>Comparative Genomics of a Bacterivorous Green Alga Reveals Evolutionary Causalities and Consequences of Phago-Mixotrophic Mode of Nutrition.</title>
        <authorList>
            <person name="Burns J.A."/>
            <person name="Paasch A."/>
            <person name="Narechania A."/>
            <person name="Kim E."/>
        </authorList>
    </citation>
    <scope>NUCLEOTIDE SEQUENCE [LARGE SCALE GENOMIC DNA]</scope>
    <source>
        <strain evidence="1 2">PLY_AMNH</strain>
    </source>
</reference>
<dbReference type="AlphaFoldDB" id="A0AAE0GBG8"/>
<dbReference type="Proteomes" id="UP001190700">
    <property type="component" value="Unassembled WGS sequence"/>
</dbReference>
<organism evidence="1 2">
    <name type="scientific">Cymbomonas tetramitiformis</name>
    <dbReference type="NCBI Taxonomy" id="36881"/>
    <lineage>
        <taxon>Eukaryota</taxon>
        <taxon>Viridiplantae</taxon>
        <taxon>Chlorophyta</taxon>
        <taxon>Pyramimonadophyceae</taxon>
        <taxon>Pyramimonadales</taxon>
        <taxon>Pyramimonadaceae</taxon>
        <taxon>Cymbomonas</taxon>
    </lineage>
</organism>
<keyword evidence="2" id="KW-1185">Reference proteome</keyword>
<comment type="caution">
    <text evidence="1">The sequence shown here is derived from an EMBL/GenBank/DDBJ whole genome shotgun (WGS) entry which is preliminary data.</text>
</comment>
<evidence type="ECO:0000313" key="1">
    <source>
        <dbReference type="EMBL" id="KAK3275034.1"/>
    </source>
</evidence>
<accession>A0AAE0GBG8</accession>
<dbReference type="EMBL" id="LGRX02007425">
    <property type="protein sequence ID" value="KAK3275034.1"/>
    <property type="molecule type" value="Genomic_DNA"/>
</dbReference>
<dbReference type="PANTHER" id="PTHR35114:SF1">
    <property type="entry name" value="CYTOCHROME OXIDASE COMPLEX ASSEMBLY PROTEIN"/>
    <property type="match status" value="1"/>
</dbReference>
<evidence type="ECO:0000313" key="2">
    <source>
        <dbReference type="Proteomes" id="UP001190700"/>
    </source>
</evidence>
<dbReference type="PANTHER" id="PTHR35114">
    <property type="entry name" value="CYTOCHROME OXIDASE COMPLEX ASSEMBLY PROTEIN"/>
    <property type="match status" value="1"/>
</dbReference>
<name>A0AAE0GBG8_9CHLO</name>
<gene>
    <name evidence="1" type="ORF">CYMTET_16815</name>
</gene>
<proteinExistence type="predicted"/>